<dbReference type="GO" id="GO:0015833">
    <property type="term" value="P:peptide transport"/>
    <property type="evidence" value="ECO:0007669"/>
    <property type="project" value="InterPro"/>
</dbReference>
<keyword evidence="8" id="KW-0472">Membrane</keyword>
<evidence type="ECO:0000256" key="8">
    <source>
        <dbReference type="ARBA" id="ARBA00023136"/>
    </source>
</evidence>
<dbReference type="RefSeq" id="WP_091699196.1">
    <property type="nucleotide sequence ID" value="NZ_FOAK01000004.1"/>
</dbReference>
<evidence type="ECO:0000256" key="4">
    <source>
        <dbReference type="ARBA" id="ARBA00022741"/>
    </source>
</evidence>
<dbReference type="Pfam" id="PF00005">
    <property type="entry name" value="ABC_tran"/>
    <property type="match status" value="1"/>
</dbReference>
<evidence type="ECO:0000256" key="6">
    <source>
        <dbReference type="ARBA" id="ARBA00022967"/>
    </source>
</evidence>
<keyword evidence="4" id="KW-0547">Nucleotide-binding</keyword>
<evidence type="ECO:0000256" key="12">
    <source>
        <dbReference type="ARBA" id="ARBA00048610"/>
    </source>
</evidence>
<dbReference type="Gene3D" id="3.40.50.300">
    <property type="entry name" value="P-loop containing nucleotide triphosphate hydrolases"/>
    <property type="match status" value="1"/>
</dbReference>
<dbReference type="NCBIfam" id="TIGR01727">
    <property type="entry name" value="oligo_HPY"/>
    <property type="match status" value="1"/>
</dbReference>
<dbReference type="InterPro" id="IPR003439">
    <property type="entry name" value="ABC_transporter-like_ATP-bd"/>
</dbReference>
<reference evidence="14 15" key="1">
    <citation type="submission" date="2016-10" db="EMBL/GenBank/DDBJ databases">
        <authorList>
            <person name="de Groot N.N."/>
        </authorList>
    </citation>
    <scope>NUCLEOTIDE SEQUENCE [LARGE SCALE GENOMIC DNA]</scope>
    <source>
        <strain evidence="14 15">DSM 11978</strain>
    </source>
</reference>
<dbReference type="GO" id="GO:0016887">
    <property type="term" value="F:ATP hydrolysis activity"/>
    <property type="evidence" value="ECO:0007669"/>
    <property type="project" value="InterPro"/>
</dbReference>
<dbReference type="STRING" id="190974.SAMN05216439_1355"/>
<keyword evidence="6" id="KW-1278">Translocase</keyword>
<dbReference type="PROSITE" id="PS50893">
    <property type="entry name" value="ABC_TRANSPORTER_2"/>
    <property type="match status" value="1"/>
</dbReference>
<evidence type="ECO:0000256" key="9">
    <source>
        <dbReference type="ARBA" id="ARBA00038669"/>
    </source>
</evidence>
<dbReference type="Proteomes" id="UP000199506">
    <property type="component" value="Unassembled WGS sequence"/>
</dbReference>
<comment type="catalytic activity">
    <reaction evidence="12">
        <text>Ni(2+)(out) + ATP + H2O = Ni(2+)(in) + ADP + phosphate + H(+)</text>
        <dbReference type="Rhea" id="RHEA:15557"/>
        <dbReference type="ChEBI" id="CHEBI:15377"/>
        <dbReference type="ChEBI" id="CHEBI:15378"/>
        <dbReference type="ChEBI" id="CHEBI:30616"/>
        <dbReference type="ChEBI" id="CHEBI:43474"/>
        <dbReference type="ChEBI" id="CHEBI:49786"/>
        <dbReference type="ChEBI" id="CHEBI:456216"/>
        <dbReference type="EC" id="7.2.2.11"/>
    </reaction>
    <physiologicalReaction direction="left-to-right" evidence="12">
        <dbReference type="Rhea" id="RHEA:15558"/>
    </physiologicalReaction>
</comment>
<dbReference type="GO" id="GO:0005886">
    <property type="term" value="C:plasma membrane"/>
    <property type="evidence" value="ECO:0007669"/>
    <property type="project" value="UniProtKB-SubCell"/>
</dbReference>
<keyword evidence="3" id="KW-1003">Cell membrane</keyword>
<accession>A0A1H7J7H3</accession>
<organism evidence="14 15">
    <name type="scientific">Methanobrevibacter gottschalkii</name>
    <dbReference type="NCBI Taxonomy" id="190974"/>
    <lineage>
        <taxon>Archaea</taxon>
        <taxon>Methanobacteriati</taxon>
        <taxon>Methanobacteriota</taxon>
        <taxon>Methanomada group</taxon>
        <taxon>Methanobacteria</taxon>
        <taxon>Methanobacteriales</taxon>
        <taxon>Methanobacteriaceae</taxon>
        <taxon>Methanobrevibacter</taxon>
    </lineage>
</organism>
<feature type="domain" description="ABC transporter" evidence="13">
    <location>
        <begin position="2"/>
        <end position="250"/>
    </location>
</feature>
<name>A0A1H7J7H3_9EURY</name>
<dbReference type="GO" id="GO:0005524">
    <property type="term" value="F:ATP binding"/>
    <property type="evidence" value="ECO:0007669"/>
    <property type="project" value="UniProtKB-KW"/>
</dbReference>
<dbReference type="InterPro" id="IPR013563">
    <property type="entry name" value="Oligopep_ABC_C"/>
</dbReference>
<dbReference type="AlphaFoldDB" id="A0A1H7J7H3"/>
<evidence type="ECO:0000313" key="15">
    <source>
        <dbReference type="Proteomes" id="UP000199506"/>
    </source>
</evidence>
<protein>
    <recommendedName>
        <fullName evidence="11">Nickel import system ATP-binding protein NikD</fullName>
        <ecNumber evidence="10">7.2.2.11</ecNumber>
    </recommendedName>
</protein>
<gene>
    <name evidence="14" type="ORF">SAMN05216439_1355</name>
</gene>
<dbReference type="InterPro" id="IPR017871">
    <property type="entry name" value="ABC_transporter-like_CS"/>
</dbReference>
<proteinExistence type="predicted"/>
<keyword evidence="7" id="KW-0406">Ion transport</keyword>
<evidence type="ECO:0000256" key="3">
    <source>
        <dbReference type="ARBA" id="ARBA00022475"/>
    </source>
</evidence>
<dbReference type="Pfam" id="PF08352">
    <property type="entry name" value="oligo_HPY"/>
    <property type="match status" value="1"/>
</dbReference>
<dbReference type="PANTHER" id="PTHR43297:SF13">
    <property type="entry name" value="NICKEL ABC TRANSPORTER, ATP-BINDING PROTEIN"/>
    <property type="match status" value="1"/>
</dbReference>
<keyword evidence="5 14" id="KW-0067">ATP-binding</keyword>
<evidence type="ECO:0000256" key="10">
    <source>
        <dbReference type="ARBA" id="ARBA00039098"/>
    </source>
</evidence>
<evidence type="ECO:0000259" key="13">
    <source>
        <dbReference type="PROSITE" id="PS50893"/>
    </source>
</evidence>
<dbReference type="PROSITE" id="PS00211">
    <property type="entry name" value="ABC_TRANSPORTER_1"/>
    <property type="match status" value="1"/>
</dbReference>
<evidence type="ECO:0000256" key="2">
    <source>
        <dbReference type="ARBA" id="ARBA00022448"/>
    </source>
</evidence>
<dbReference type="PANTHER" id="PTHR43297">
    <property type="entry name" value="OLIGOPEPTIDE TRANSPORT ATP-BINDING PROTEIN APPD"/>
    <property type="match status" value="1"/>
</dbReference>
<dbReference type="OrthoDB" id="18209at2157"/>
<dbReference type="InterPro" id="IPR050388">
    <property type="entry name" value="ABC_Ni/Peptide_Import"/>
</dbReference>
<dbReference type="InterPro" id="IPR003593">
    <property type="entry name" value="AAA+_ATPase"/>
</dbReference>
<dbReference type="GO" id="GO:0015413">
    <property type="term" value="F:ABC-type nickel transporter activity"/>
    <property type="evidence" value="ECO:0007669"/>
    <property type="project" value="UniProtKB-EC"/>
</dbReference>
<dbReference type="InterPro" id="IPR027417">
    <property type="entry name" value="P-loop_NTPase"/>
</dbReference>
<evidence type="ECO:0000256" key="11">
    <source>
        <dbReference type="ARBA" id="ARBA00044143"/>
    </source>
</evidence>
<keyword evidence="2" id="KW-0813">Transport</keyword>
<evidence type="ECO:0000256" key="1">
    <source>
        <dbReference type="ARBA" id="ARBA00004202"/>
    </source>
</evidence>
<comment type="subcellular location">
    <subcellularLocation>
        <location evidence="1">Cell membrane</location>
        <topology evidence="1">Peripheral membrane protein</topology>
    </subcellularLocation>
</comment>
<sequence>MVELLDVSNLSISFTQYVRGLQQRELKVISDLSLNVNEGEVVAILGSSGSGKSLLAHAILGILPDNATCYGDISFKGKILTEDDKKEMRGKNICLIPQSVNYLDPLMRVSQQAIGKTKDEQDYKCKKTHQRDVFSKYGLDESVDDMYPFELSGGMARKVLLSTALLSNPELLVADEPTPGLDAKSVEETIKDIRKLAEDGKGVLLITHDIEVAIRTANRIAIFYSGYVIEINKAENFKNADNLMHPYSKALIDALPDNGFKLTEGTQPLKEETGCIYYKNCSLRKAICKDTKPLLQNVGDNKVRCHLYSEEEYDET</sequence>
<dbReference type="SMART" id="SM00382">
    <property type="entry name" value="AAA"/>
    <property type="match status" value="1"/>
</dbReference>
<evidence type="ECO:0000313" key="14">
    <source>
        <dbReference type="EMBL" id="SEK70516.1"/>
    </source>
</evidence>
<dbReference type="SUPFAM" id="SSF52540">
    <property type="entry name" value="P-loop containing nucleoside triphosphate hydrolases"/>
    <property type="match status" value="1"/>
</dbReference>
<dbReference type="EMBL" id="FOAK01000004">
    <property type="protein sequence ID" value="SEK70516.1"/>
    <property type="molecule type" value="Genomic_DNA"/>
</dbReference>
<evidence type="ECO:0000256" key="7">
    <source>
        <dbReference type="ARBA" id="ARBA00023065"/>
    </source>
</evidence>
<dbReference type="EC" id="7.2.2.11" evidence="10"/>
<evidence type="ECO:0000256" key="5">
    <source>
        <dbReference type="ARBA" id="ARBA00022840"/>
    </source>
</evidence>
<comment type="subunit">
    <text evidence="9">The complex is composed of two ATP-binding proteins (NikD and NikE), two transmembrane proteins (NikB and NikC) and a solute-binding protein (NikA).</text>
</comment>